<dbReference type="EMBL" id="CAMXCT010002112">
    <property type="protein sequence ID" value="CAI3995708.1"/>
    <property type="molecule type" value="Genomic_DNA"/>
</dbReference>
<dbReference type="AlphaFoldDB" id="A0A9P1CRN1"/>
<comment type="caution">
    <text evidence="2">The sequence shown here is derived from an EMBL/GenBank/DDBJ whole genome shotgun (WGS) entry which is preliminary data.</text>
</comment>
<reference evidence="2" key="1">
    <citation type="submission" date="2022-10" db="EMBL/GenBank/DDBJ databases">
        <authorList>
            <person name="Chen Y."/>
            <person name="Dougan E. K."/>
            <person name="Chan C."/>
            <person name="Rhodes N."/>
            <person name="Thang M."/>
        </authorList>
    </citation>
    <scope>NUCLEOTIDE SEQUENCE</scope>
</reference>
<dbReference type="OrthoDB" id="444471at2759"/>
<dbReference type="EMBL" id="CAMXCT030002112">
    <property type="protein sequence ID" value="CAL4783020.1"/>
    <property type="molecule type" value="Genomic_DNA"/>
</dbReference>
<feature type="region of interest" description="Disordered" evidence="1">
    <location>
        <begin position="256"/>
        <end position="278"/>
    </location>
</feature>
<dbReference type="Proteomes" id="UP001152797">
    <property type="component" value="Unassembled WGS sequence"/>
</dbReference>
<sequence length="330" mass="36080">MLSLDRLDDPGPKGSGRSRSPESGPTPGGNSIQIEEIDRCMQKETITKFFSHEAPEVPLVIVEKTFTDGPCLRSENLSVMITEPGSEEISCSKHESRIEKKGPPGYEESSRVTGDPAAVKAKLIEIATVLEKSERGSGKSGEEVETFLLEQLDDAPTEVMDLGLGAQREVAPLEDVLEESFPTASQWQYGRCVALKLVAHSPQGSSAFEQLLSVLLTVFQVTAEERKGSFRSRKSSQSWWRSGLLRCRPADRGQSIPEDDALLPCPMGKKKTSERNGEDELQIGDNVEIFGLQGAKDLNGRTGRIVSFVEETQRFGVKLDDGLENKAVGT</sequence>
<evidence type="ECO:0000313" key="4">
    <source>
        <dbReference type="Proteomes" id="UP001152797"/>
    </source>
</evidence>
<feature type="compositionally biased region" description="Basic and acidic residues" evidence="1">
    <location>
        <begin position="93"/>
        <end position="102"/>
    </location>
</feature>
<name>A0A9P1CRN1_9DINO</name>
<keyword evidence="4" id="KW-1185">Reference proteome</keyword>
<feature type="region of interest" description="Disordered" evidence="1">
    <location>
        <begin position="1"/>
        <end position="34"/>
    </location>
</feature>
<evidence type="ECO:0000313" key="2">
    <source>
        <dbReference type="EMBL" id="CAI3995708.1"/>
    </source>
</evidence>
<feature type="region of interest" description="Disordered" evidence="1">
    <location>
        <begin position="93"/>
        <end position="114"/>
    </location>
</feature>
<dbReference type="EMBL" id="CAMXCT020002112">
    <property type="protein sequence ID" value="CAL1149083.1"/>
    <property type="molecule type" value="Genomic_DNA"/>
</dbReference>
<reference evidence="3 4" key="2">
    <citation type="submission" date="2024-05" db="EMBL/GenBank/DDBJ databases">
        <authorList>
            <person name="Chen Y."/>
            <person name="Shah S."/>
            <person name="Dougan E. K."/>
            <person name="Thang M."/>
            <person name="Chan C."/>
        </authorList>
    </citation>
    <scope>NUCLEOTIDE SEQUENCE [LARGE SCALE GENOMIC DNA]</scope>
</reference>
<organism evidence="2">
    <name type="scientific">Cladocopium goreaui</name>
    <dbReference type="NCBI Taxonomy" id="2562237"/>
    <lineage>
        <taxon>Eukaryota</taxon>
        <taxon>Sar</taxon>
        <taxon>Alveolata</taxon>
        <taxon>Dinophyceae</taxon>
        <taxon>Suessiales</taxon>
        <taxon>Symbiodiniaceae</taxon>
        <taxon>Cladocopium</taxon>
    </lineage>
</organism>
<evidence type="ECO:0000313" key="3">
    <source>
        <dbReference type="EMBL" id="CAL4783020.1"/>
    </source>
</evidence>
<feature type="compositionally biased region" description="Low complexity" evidence="1">
    <location>
        <begin position="15"/>
        <end position="29"/>
    </location>
</feature>
<protein>
    <submittedName>
        <fullName evidence="3">Protein-S-isoprenylcysteine O-methyltransferase</fullName>
    </submittedName>
</protein>
<feature type="compositionally biased region" description="Basic and acidic residues" evidence="1">
    <location>
        <begin position="1"/>
        <end position="11"/>
    </location>
</feature>
<gene>
    <name evidence="2" type="ORF">C1SCF055_LOCUS22237</name>
</gene>
<proteinExistence type="predicted"/>
<accession>A0A9P1CRN1</accession>
<evidence type="ECO:0000256" key="1">
    <source>
        <dbReference type="SAM" id="MobiDB-lite"/>
    </source>
</evidence>